<accession>A0A085P5Z9</accession>
<dbReference type="InterPro" id="IPR044031">
    <property type="entry name" value="TssC1_N"/>
</dbReference>
<dbReference type="eggNOG" id="COG3517">
    <property type="taxonomic scope" value="Bacteria"/>
</dbReference>
<organism evidence="1 2">
    <name type="scientific">Escherichia coli</name>
    <dbReference type="NCBI Taxonomy" id="562"/>
    <lineage>
        <taxon>Bacteria</taxon>
        <taxon>Pseudomonadati</taxon>
        <taxon>Pseudomonadota</taxon>
        <taxon>Gammaproteobacteria</taxon>
        <taxon>Enterobacterales</taxon>
        <taxon>Enterobacteriaceae</taxon>
        <taxon>Escherichia</taxon>
    </lineage>
</organism>
<dbReference type="Pfam" id="PF18945">
    <property type="entry name" value="VipB_2"/>
    <property type="match status" value="1"/>
</dbReference>
<reference evidence="1 2" key="1">
    <citation type="submission" date="2020-06" db="EMBL/GenBank/DDBJ databases">
        <title>REHAB project genomes.</title>
        <authorList>
            <person name="Shaw L.P."/>
        </authorList>
    </citation>
    <scope>NUCLEOTIDE SEQUENCE [LARGE SCALE GENOMIC DNA]</scope>
    <source>
        <strain evidence="1 2">RHB10-C12</strain>
    </source>
</reference>
<dbReference type="InterPro" id="IPR044032">
    <property type="entry name" value="TssC1_C"/>
</dbReference>
<dbReference type="RefSeq" id="WP_000111581.1">
    <property type="nucleotide sequence ID" value="NZ_BFNN01000008.1"/>
</dbReference>
<dbReference type="Pfam" id="PF05943">
    <property type="entry name" value="VipB"/>
    <property type="match status" value="1"/>
</dbReference>
<sequence length="494" mass="55642">MSVKEDIAPVSASQTAAPPSLLDEIMAQTRVQPKSESYDITRQGVSAFIAAMLQGDSSAEPINILAVDAMIADIDARTSRQMDAIIHAPEFQELESLLRSLKLLVERADTRENIKVHFLNVTQEELLDDFEFAPEITQSAYYKHVYSSGYGQFGGEPVAAVIGNFAFKNTTPDMKLLKYISQVSAMAHSPFLSSVSSEFFGLDSWTELPGIKEPGAIFEGPAYSRWRALRESEDSRYLGLTAPRFLLRHPYSPDENPARTFRYHEDVSQSHESYLWGNTSFLLAANLAESFAKYRWCPNIIGPSSGGAVKDLPVHLYESMGQMQAKIPTEVLITDRREYELAEEGFITLTMRKGSDNACFFSANSVQKPKTFPKTPEGKAAETNYKLGTQLPYLFVISRLAHYIKVIQREQLGSWKERSDLERELNTWIRQYVADQENPPAEVRSHRPLRQAKIEVLDVDGEPGWYQVAISVRPHFKYMGASFDLSLVGRLDKE</sequence>
<dbReference type="AlphaFoldDB" id="A0A085P5Z9"/>
<proteinExistence type="predicted"/>
<protein>
    <submittedName>
        <fullName evidence="1">Type VI secretion system contractile sheath large subunit</fullName>
    </submittedName>
</protein>
<dbReference type="PANTHER" id="PTHR35565:SF1">
    <property type="entry name" value="TYPE VI SECRETION SYSTEM CONTRACTILE SHEATH LARGE SUBUNIT"/>
    <property type="match status" value="1"/>
</dbReference>
<dbReference type="NCBIfam" id="TIGR03355">
    <property type="entry name" value="VI_chp_2"/>
    <property type="match status" value="1"/>
</dbReference>
<evidence type="ECO:0000313" key="1">
    <source>
        <dbReference type="EMBL" id="QMO40881.1"/>
    </source>
</evidence>
<dbReference type="EMBL" id="CP057906">
    <property type="protein sequence ID" value="QMO40881.1"/>
    <property type="molecule type" value="Genomic_DNA"/>
</dbReference>
<dbReference type="PANTHER" id="PTHR35565">
    <property type="entry name" value="CYTOPLASMIC PROTEIN-RELATED"/>
    <property type="match status" value="1"/>
</dbReference>
<dbReference type="Proteomes" id="UP000514754">
    <property type="component" value="Chromosome"/>
</dbReference>
<gene>
    <name evidence="1" type="primary">tssC</name>
    <name evidence="1" type="ORF">HVW43_11440</name>
</gene>
<name>A0A085P5Z9_ECOLX</name>
<evidence type="ECO:0000313" key="2">
    <source>
        <dbReference type="Proteomes" id="UP000514754"/>
    </source>
</evidence>
<dbReference type="InterPro" id="IPR010269">
    <property type="entry name" value="T6SS_TssC-like"/>
</dbReference>